<reference evidence="2" key="1">
    <citation type="submission" date="2020-09" db="EMBL/GenBank/DDBJ databases">
        <title>A novel bacterium of genus Paenibacillus, isolated from South China Sea.</title>
        <authorList>
            <person name="Huang H."/>
            <person name="Mo K."/>
            <person name="Hu Y."/>
        </authorList>
    </citation>
    <scope>NUCLEOTIDE SEQUENCE</scope>
    <source>
        <strain evidence="2">IB182363</strain>
    </source>
</reference>
<feature type="transmembrane region" description="Helical" evidence="1">
    <location>
        <begin position="146"/>
        <end position="169"/>
    </location>
</feature>
<keyword evidence="1" id="KW-1133">Transmembrane helix</keyword>
<protein>
    <submittedName>
        <fullName evidence="2">Conjugal transfer protein TraX</fullName>
    </submittedName>
</protein>
<dbReference type="Proteomes" id="UP000639396">
    <property type="component" value="Unassembled WGS sequence"/>
</dbReference>
<organism evidence="2 3">
    <name type="scientific">Paenibacillus oceani</name>
    <dbReference type="NCBI Taxonomy" id="2772510"/>
    <lineage>
        <taxon>Bacteria</taxon>
        <taxon>Bacillati</taxon>
        <taxon>Bacillota</taxon>
        <taxon>Bacilli</taxon>
        <taxon>Bacillales</taxon>
        <taxon>Paenibacillaceae</taxon>
        <taxon>Paenibacillus</taxon>
    </lineage>
</organism>
<dbReference type="InterPro" id="IPR008875">
    <property type="entry name" value="TraX"/>
</dbReference>
<keyword evidence="1" id="KW-0472">Membrane</keyword>
<feature type="transmembrane region" description="Helical" evidence="1">
    <location>
        <begin position="48"/>
        <end position="64"/>
    </location>
</feature>
<feature type="transmembrane region" description="Helical" evidence="1">
    <location>
        <begin position="12"/>
        <end position="36"/>
    </location>
</feature>
<dbReference type="Pfam" id="PF05857">
    <property type="entry name" value="TraX"/>
    <property type="match status" value="1"/>
</dbReference>
<evidence type="ECO:0000313" key="2">
    <source>
        <dbReference type="EMBL" id="MBD2861560.1"/>
    </source>
</evidence>
<sequence>MITMLVDHVGIVFYPDIAVFRVIGRIAFPLYGWFLVQGYLHTRNLKRYAFRLLGLAVLSQLPYTLSLQLWQLNVIFTLLLALGVLYTLDSGVKGIFKLLLVGGAVGIALWVPMSYGLYGVMIALLFRYFRQWQLVHYHFLLDTAHVLVYGFGYAIQLFSVFGTFLIVCAQELNSRVQLNKWIYRGFYPGHLAVLYGLRLWIGT</sequence>
<accession>A0A927GYF9</accession>
<dbReference type="EMBL" id="JACXJA010000006">
    <property type="protein sequence ID" value="MBD2861560.1"/>
    <property type="molecule type" value="Genomic_DNA"/>
</dbReference>
<keyword evidence="3" id="KW-1185">Reference proteome</keyword>
<comment type="caution">
    <text evidence="2">The sequence shown here is derived from an EMBL/GenBank/DDBJ whole genome shotgun (WGS) entry which is preliminary data.</text>
</comment>
<dbReference type="AlphaFoldDB" id="A0A927GYF9"/>
<name>A0A927GYF9_9BACL</name>
<evidence type="ECO:0000313" key="3">
    <source>
        <dbReference type="Proteomes" id="UP000639396"/>
    </source>
</evidence>
<proteinExistence type="predicted"/>
<feature type="transmembrane region" description="Helical" evidence="1">
    <location>
        <begin position="181"/>
        <end position="201"/>
    </location>
</feature>
<feature type="transmembrane region" description="Helical" evidence="1">
    <location>
        <begin position="70"/>
        <end position="88"/>
    </location>
</feature>
<keyword evidence="1" id="KW-0812">Transmembrane</keyword>
<feature type="transmembrane region" description="Helical" evidence="1">
    <location>
        <begin position="100"/>
        <end position="126"/>
    </location>
</feature>
<gene>
    <name evidence="2" type="ORF">IDH45_06090</name>
</gene>
<evidence type="ECO:0000256" key="1">
    <source>
        <dbReference type="SAM" id="Phobius"/>
    </source>
</evidence>